<dbReference type="AlphaFoldDB" id="A0A1W6KCE3"/>
<protein>
    <submittedName>
        <fullName evidence="2">Uncharacterized protein</fullName>
    </submittedName>
</protein>
<name>A0A1W6KCE3_9GAMM</name>
<feature type="region of interest" description="Disordered" evidence="1">
    <location>
        <begin position="106"/>
        <end position="168"/>
    </location>
</feature>
<organism evidence="2 3">
    <name type="scientific">Marinobacter salarius</name>
    <dbReference type="NCBI Taxonomy" id="1420917"/>
    <lineage>
        <taxon>Bacteria</taxon>
        <taxon>Pseudomonadati</taxon>
        <taxon>Pseudomonadota</taxon>
        <taxon>Gammaproteobacteria</taxon>
        <taxon>Pseudomonadales</taxon>
        <taxon>Marinobacteraceae</taxon>
        <taxon>Marinobacter</taxon>
    </lineage>
</organism>
<evidence type="ECO:0000313" key="2">
    <source>
        <dbReference type="EMBL" id="ARM84972.1"/>
    </source>
</evidence>
<dbReference type="Proteomes" id="UP000193100">
    <property type="component" value="Chromosome"/>
</dbReference>
<sequence length="168" mass="19072">MIRWWTVGGLLTFFCSLRFCGRIRGVGVFFLLEKELALLRHLFPYQKKYPHPPIDVQLRNIQNLSSRFFSLRASRTLRGQLGAGWYLDFSPEKDVRAKRVLFQEKYRCHPASPPPKPSGYERESNSQSVRQSEPEPPKPDQGQLPPPYAISPVATGAWQSAGFPPGSG</sequence>
<reference evidence="2 3" key="1">
    <citation type="submission" date="2017-04" db="EMBL/GenBank/DDBJ databases">
        <title>Genome Sequence of Marinobacter salarius strain SMR5 Isolated from a culture of the Diatom Skeletonema marinoi.</title>
        <authorList>
            <person name="Topel M."/>
            <person name="Pinder M.I.M."/>
            <person name="Johansson O.N."/>
            <person name="Kourtchenko O."/>
            <person name="Godhe A."/>
            <person name="Clarke A.K."/>
        </authorList>
    </citation>
    <scope>NUCLEOTIDE SEQUENCE [LARGE SCALE GENOMIC DNA]</scope>
    <source>
        <strain evidence="2 3">SMR5</strain>
    </source>
</reference>
<proteinExistence type="predicted"/>
<evidence type="ECO:0000256" key="1">
    <source>
        <dbReference type="SAM" id="MobiDB-lite"/>
    </source>
</evidence>
<dbReference type="EMBL" id="CP020931">
    <property type="protein sequence ID" value="ARM84972.1"/>
    <property type="molecule type" value="Genomic_DNA"/>
</dbReference>
<accession>A0A1W6KCE3</accession>
<gene>
    <name evidence="2" type="ORF">MARSALSMR5_02926</name>
</gene>
<evidence type="ECO:0000313" key="3">
    <source>
        <dbReference type="Proteomes" id="UP000193100"/>
    </source>
</evidence>